<comment type="caution">
    <text evidence="5">The sequence shown here is derived from an EMBL/GenBank/DDBJ whole genome shotgun (WGS) entry which is preliminary data.</text>
</comment>
<keyword evidence="3" id="KW-0812">Transmembrane</keyword>
<feature type="transmembrane region" description="Helical" evidence="3">
    <location>
        <begin position="12"/>
        <end position="33"/>
    </location>
</feature>
<dbReference type="Gene3D" id="3.90.640.20">
    <property type="entry name" value="Heat-shock cognate protein, ATPase"/>
    <property type="match status" value="1"/>
</dbReference>
<evidence type="ECO:0000259" key="4">
    <source>
        <dbReference type="PROSITE" id="PS51677"/>
    </source>
</evidence>
<reference evidence="5 6" key="1">
    <citation type="submission" date="2022-03" db="EMBL/GenBank/DDBJ databases">
        <authorList>
            <person name="Jo J.-H."/>
            <person name="Im W.-T."/>
        </authorList>
    </citation>
    <scope>NUCLEOTIDE SEQUENCE [LARGE SCALE GENOMIC DNA]</scope>
    <source>
        <strain evidence="5 6">MA9</strain>
    </source>
</reference>
<evidence type="ECO:0000313" key="6">
    <source>
        <dbReference type="Proteomes" id="UP001316087"/>
    </source>
</evidence>
<dbReference type="Pfam" id="PF11738">
    <property type="entry name" value="DUF3298"/>
    <property type="match status" value="1"/>
</dbReference>
<keyword evidence="6" id="KW-1185">Reference proteome</keyword>
<dbReference type="InterPro" id="IPR002509">
    <property type="entry name" value="NODB_dom"/>
</dbReference>
<dbReference type="Proteomes" id="UP001316087">
    <property type="component" value="Unassembled WGS sequence"/>
</dbReference>
<dbReference type="InterPro" id="IPR050248">
    <property type="entry name" value="Polysacc_deacetylase_ArnD"/>
</dbReference>
<dbReference type="RefSeq" id="WP_241367386.1">
    <property type="nucleotide sequence ID" value="NZ_JAKZFC010000001.1"/>
</dbReference>
<dbReference type="Pfam" id="PF01522">
    <property type="entry name" value="Polysacc_deac_1"/>
    <property type="match status" value="1"/>
</dbReference>
<dbReference type="PROSITE" id="PS51677">
    <property type="entry name" value="NODB"/>
    <property type="match status" value="1"/>
</dbReference>
<keyword evidence="3" id="KW-1133">Transmembrane helix</keyword>
<sequence length="466" mass="52759">MKTPYRKRRGIWIDLLLVSMITLLGSAIIYLTVLNDQPIFQAEDGLSSDTTSSTISEEQSSFPGVRIVTDSSNDAKMPFAIQYPLTEYETFNDTILTYINDAKDYYISMMRLQQNVHELTGELNISLQTFAHQHYYSFVLTNKTILSNTEHETTIMTFLIDNKTGETFNMQTLLNQDEASLKTFANHVQSQITKNPEFKDALNKDKLVAATQPKWDLFDRFALKENALVLYFDEGEIANATAGLPTVEIPLSSINPLLASDFQITMETEDTTAPKQNTDAAHKRIALTFDDGPHPEVTKQILDLLQKYNAKATFFMLGSRVQYYPDLAREVRDAGHEIGNHTWSHPVLTKMPAAAIKKEYESTEQAIKAAIGQPSAFFRPPYGATNDSVRALIQRKSVNWTIDTLDWKHRDPTKLLPMIQKTLHNNAIVLMHDIHQSTADGLEPVLQYLQSEGYEFVTVSEVLNYS</sequence>
<keyword evidence="2" id="KW-0378">Hydrolase</keyword>
<protein>
    <submittedName>
        <fullName evidence="5">Polysaccharide deacetylase family protein</fullName>
    </submittedName>
</protein>
<name>A0ABS9U861_9BACL</name>
<keyword evidence="3" id="KW-0472">Membrane</keyword>
<evidence type="ECO:0000313" key="5">
    <source>
        <dbReference type="EMBL" id="MCH7320364.1"/>
    </source>
</evidence>
<dbReference type="InterPro" id="IPR011330">
    <property type="entry name" value="Glyco_hydro/deAcase_b/a-brl"/>
</dbReference>
<keyword evidence="1" id="KW-0479">Metal-binding</keyword>
<dbReference type="InterPro" id="IPR021729">
    <property type="entry name" value="DUF3298"/>
</dbReference>
<dbReference type="InterPro" id="IPR037126">
    <property type="entry name" value="PdaC/RsiV-like_sf"/>
</dbReference>
<proteinExistence type="predicted"/>
<accession>A0ABS9U861</accession>
<feature type="domain" description="NodB homology" evidence="4">
    <location>
        <begin position="283"/>
        <end position="457"/>
    </location>
</feature>
<dbReference type="SUPFAM" id="SSF88713">
    <property type="entry name" value="Glycoside hydrolase/deacetylase"/>
    <property type="match status" value="1"/>
</dbReference>
<evidence type="ECO:0000256" key="3">
    <source>
        <dbReference type="SAM" id="Phobius"/>
    </source>
</evidence>
<gene>
    <name evidence="5" type="ORF">LZ480_00570</name>
</gene>
<dbReference type="Gene3D" id="3.20.20.370">
    <property type="entry name" value="Glycoside hydrolase/deacetylase"/>
    <property type="match status" value="1"/>
</dbReference>
<evidence type="ECO:0000256" key="1">
    <source>
        <dbReference type="ARBA" id="ARBA00022723"/>
    </source>
</evidence>
<dbReference type="EMBL" id="JAKZFC010000001">
    <property type="protein sequence ID" value="MCH7320364.1"/>
    <property type="molecule type" value="Genomic_DNA"/>
</dbReference>
<dbReference type="PANTHER" id="PTHR10587">
    <property type="entry name" value="GLYCOSYL TRANSFERASE-RELATED"/>
    <property type="match status" value="1"/>
</dbReference>
<organism evidence="5 6">
    <name type="scientific">Solibacillus palustris</name>
    <dbReference type="NCBI Taxonomy" id="2908203"/>
    <lineage>
        <taxon>Bacteria</taxon>
        <taxon>Bacillati</taxon>
        <taxon>Bacillota</taxon>
        <taxon>Bacilli</taxon>
        <taxon>Bacillales</taxon>
        <taxon>Caryophanaceae</taxon>
        <taxon>Solibacillus</taxon>
    </lineage>
</organism>
<evidence type="ECO:0000256" key="2">
    <source>
        <dbReference type="ARBA" id="ARBA00022801"/>
    </source>
</evidence>
<dbReference type="PANTHER" id="PTHR10587:SF133">
    <property type="entry name" value="CHITIN DEACETYLASE 1-RELATED"/>
    <property type="match status" value="1"/>
</dbReference>